<gene>
    <name evidence="2" type="ORF">ZHAS_00018719</name>
</gene>
<accession>A0A084WKD7</accession>
<dbReference type="EMBL" id="ATLV01024116">
    <property type="status" value="NOT_ANNOTATED_CDS"/>
    <property type="molecule type" value="Genomic_DNA"/>
</dbReference>
<organism evidence="2">
    <name type="scientific">Anopheles sinensis</name>
    <name type="common">Mosquito</name>
    <dbReference type="NCBI Taxonomy" id="74873"/>
    <lineage>
        <taxon>Eukaryota</taxon>
        <taxon>Metazoa</taxon>
        <taxon>Ecdysozoa</taxon>
        <taxon>Arthropoda</taxon>
        <taxon>Hexapoda</taxon>
        <taxon>Insecta</taxon>
        <taxon>Pterygota</taxon>
        <taxon>Neoptera</taxon>
        <taxon>Endopterygota</taxon>
        <taxon>Diptera</taxon>
        <taxon>Nematocera</taxon>
        <taxon>Culicoidea</taxon>
        <taxon>Culicidae</taxon>
        <taxon>Anophelinae</taxon>
        <taxon>Anopheles</taxon>
    </lineage>
</organism>
<evidence type="ECO:0000313" key="2">
    <source>
        <dbReference type="EMBL" id="KFB50681.1"/>
    </source>
</evidence>
<keyword evidence="4" id="KW-1185">Reference proteome</keyword>
<dbReference type="AlphaFoldDB" id="A0A084WKD7"/>
<dbReference type="Proteomes" id="UP000030765">
    <property type="component" value="Unassembled WGS sequence"/>
</dbReference>
<reference evidence="2 4" key="1">
    <citation type="journal article" date="2014" name="BMC Genomics">
        <title>Genome sequence of Anopheles sinensis provides insight into genetics basis of mosquito competence for malaria parasites.</title>
        <authorList>
            <person name="Zhou D."/>
            <person name="Zhang D."/>
            <person name="Ding G."/>
            <person name="Shi L."/>
            <person name="Hou Q."/>
            <person name="Ye Y."/>
            <person name="Xu Y."/>
            <person name="Zhou H."/>
            <person name="Xiong C."/>
            <person name="Li S."/>
            <person name="Yu J."/>
            <person name="Hong S."/>
            <person name="Yu X."/>
            <person name="Zou P."/>
            <person name="Chen C."/>
            <person name="Chang X."/>
            <person name="Wang W."/>
            <person name="Lv Y."/>
            <person name="Sun Y."/>
            <person name="Ma L."/>
            <person name="Shen B."/>
            <person name="Zhu C."/>
        </authorList>
    </citation>
    <scope>NUCLEOTIDE SEQUENCE [LARGE SCALE GENOMIC DNA]</scope>
</reference>
<dbReference type="VEuPathDB" id="VectorBase:ASIC018719"/>
<evidence type="ECO:0000313" key="4">
    <source>
        <dbReference type="Proteomes" id="UP000030765"/>
    </source>
</evidence>
<proteinExistence type="predicted"/>
<dbReference type="EMBL" id="KE525349">
    <property type="protein sequence ID" value="KFB50681.1"/>
    <property type="molecule type" value="Genomic_DNA"/>
</dbReference>
<dbReference type="EnsemblMetazoa" id="ASIC018719-RA">
    <property type="protein sequence ID" value="ASIC018719-PA"/>
    <property type="gene ID" value="ASIC018719"/>
</dbReference>
<sequence>MNVTPGGWAAKPAGSNELVKPQPPSHRNGCNSSPAGRTHYRQKCSPLDGLSVCVCQCV</sequence>
<protein>
    <submittedName>
        <fullName evidence="2 3">Pathogenicity factor</fullName>
    </submittedName>
</protein>
<feature type="region of interest" description="Disordered" evidence="1">
    <location>
        <begin position="1"/>
        <end position="34"/>
    </location>
</feature>
<evidence type="ECO:0000313" key="3">
    <source>
        <dbReference type="EnsemblMetazoa" id="ASIC018719-PA"/>
    </source>
</evidence>
<name>A0A084WKD7_ANOSI</name>
<reference evidence="3" key="2">
    <citation type="submission" date="2020-05" db="UniProtKB">
        <authorList>
            <consortium name="EnsemblMetazoa"/>
        </authorList>
    </citation>
    <scope>IDENTIFICATION</scope>
</reference>
<evidence type="ECO:0000256" key="1">
    <source>
        <dbReference type="SAM" id="MobiDB-lite"/>
    </source>
</evidence>